<evidence type="ECO:0000256" key="1">
    <source>
        <dbReference type="ARBA" id="ARBA00022448"/>
    </source>
</evidence>
<dbReference type="InterPro" id="IPR026854">
    <property type="entry name" value="VPS13_N"/>
</dbReference>
<dbReference type="Proteomes" id="UP000230069">
    <property type="component" value="Unassembled WGS sequence"/>
</dbReference>
<proteinExistence type="predicted"/>
<name>A0A2G5CMI9_AQUCA</name>
<dbReference type="OrthoDB" id="428159at2759"/>
<dbReference type="EMBL" id="KZ305061">
    <property type="protein sequence ID" value="PIA32504.1"/>
    <property type="molecule type" value="Genomic_DNA"/>
</dbReference>
<reference evidence="3 4" key="1">
    <citation type="submission" date="2017-09" db="EMBL/GenBank/DDBJ databases">
        <title>WGS assembly of Aquilegia coerulea Goldsmith.</title>
        <authorList>
            <person name="Hodges S."/>
            <person name="Kramer E."/>
            <person name="Nordborg M."/>
            <person name="Tomkins J."/>
            <person name="Borevitz J."/>
            <person name="Derieg N."/>
            <person name="Yan J."/>
            <person name="Mihaltcheva S."/>
            <person name="Hayes R.D."/>
            <person name="Rokhsar D."/>
        </authorList>
    </citation>
    <scope>NUCLEOTIDE SEQUENCE [LARGE SCALE GENOMIC DNA]</scope>
    <source>
        <strain evidence="4">cv. Goldsmith</strain>
    </source>
</reference>
<sequence length="407" mass="46126">MLEDQVTFLLQKYLGNYVKGLSKEALKISVWQGDVELTNMQLKPEALNALKLPVKVKAGFLGSVRLKVPWSRLGQEPVLVYLDRIFILAEPATQVEGCSEDAVQEAKKSRIREMETKLLESKQQLNSEMNTSWLGSVVNTIIGNLKLSITNIHIRYEDLESNPGHPFAAGATLDELSAVTVDDSGRETFVTGGALERIQKSVELKRLAFYLDSDISPWNIHKSWEDLLPSEWSEVFEVGSKEKKANTVISNHNYILQPVSGNAKYSKLRADESKTSGQPLQKAAVNLDDVTLCLSKDGYRDILKLADNFSSFNQRLKYAHLRPLVPVKSHPSLWWKYAYRAVSDQIKKASGKMSWEQVLKNARLRKRYISLYASLLKADASRMVVDDNKDIEDLDREVDIEVILQWR</sequence>
<accession>A0A2G5CMI9</accession>
<dbReference type="InterPro" id="IPR026847">
    <property type="entry name" value="VPS13"/>
</dbReference>
<protein>
    <recommendedName>
        <fullName evidence="2">Chorein N-terminal domain-containing protein</fullName>
    </recommendedName>
</protein>
<evidence type="ECO:0000259" key="2">
    <source>
        <dbReference type="Pfam" id="PF12624"/>
    </source>
</evidence>
<keyword evidence="4" id="KW-1185">Reference proteome</keyword>
<dbReference type="GO" id="GO:0006623">
    <property type="term" value="P:protein targeting to vacuole"/>
    <property type="evidence" value="ECO:0007669"/>
    <property type="project" value="TreeGrafter"/>
</dbReference>
<feature type="non-terminal residue" evidence="3">
    <location>
        <position position="407"/>
    </location>
</feature>
<evidence type="ECO:0000313" key="4">
    <source>
        <dbReference type="Proteomes" id="UP000230069"/>
    </source>
</evidence>
<evidence type="ECO:0000313" key="3">
    <source>
        <dbReference type="EMBL" id="PIA32504.1"/>
    </source>
</evidence>
<dbReference type="AlphaFoldDB" id="A0A2G5CMI9"/>
<organism evidence="3 4">
    <name type="scientific">Aquilegia coerulea</name>
    <name type="common">Rocky mountain columbine</name>
    <dbReference type="NCBI Taxonomy" id="218851"/>
    <lineage>
        <taxon>Eukaryota</taxon>
        <taxon>Viridiplantae</taxon>
        <taxon>Streptophyta</taxon>
        <taxon>Embryophyta</taxon>
        <taxon>Tracheophyta</taxon>
        <taxon>Spermatophyta</taxon>
        <taxon>Magnoliopsida</taxon>
        <taxon>Ranunculales</taxon>
        <taxon>Ranunculaceae</taxon>
        <taxon>Thalictroideae</taxon>
        <taxon>Aquilegia</taxon>
    </lineage>
</organism>
<dbReference type="GO" id="GO:0045053">
    <property type="term" value="P:protein retention in Golgi apparatus"/>
    <property type="evidence" value="ECO:0007669"/>
    <property type="project" value="TreeGrafter"/>
</dbReference>
<dbReference type="PANTHER" id="PTHR16166">
    <property type="entry name" value="VACUOLAR PROTEIN SORTING-ASSOCIATED PROTEIN VPS13"/>
    <property type="match status" value="1"/>
</dbReference>
<keyword evidence="1" id="KW-0813">Transport</keyword>
<dbReference type="PANTHER" id="PTHR16166:SF137">
    <property type="entry name" value="PLECKSTRIN HOMOLOGY (PH) DOMAIN-CONTAINING PROTEIN"/>
    <property type="match status" value="1"/>
</dbReference>
<gene>
    <name evidence="3" type="ORF">AQUCO_04400001v1</name>
</gene>
<dbReference type="Pfam" id="PF12624">
    <property type="entry name" value="VPS13_N"/>
    <property type="match status" value="1"/>
</dbReference>
<feature type="domain" description="Chorein N-terminal" evidence="2">
    <location>
        <begin position="1"/>
        <end position="404"/>
    </location>
</feature>